<sequence>MKPLDNWWKPISESSCLASKTSPEQVPHAEECVPNTHILIHFCLHIIVPCKPIGTFIMTVYNLSTLFDYISIQNG</sequence>
<dbReference type="WBParaSite" id="nRc.2.0.1.t10051-RA">
    <property type="protein sequence ID" value="nRc.2.0.1.t10051-RA"/>
    <property type="gene ID" value="nRc.2.0.1.g10051"/>
</dbReference>
<reference evidence="2" key="1">
    <citation type="submission" date="2022-11" db="UniProtKB">
        <authorList>
            <consortium name="WormBaseParasite"/>
        </authorList>
    </citation>
    <scope>IDENTIFICATION</scope>
</reference>
<evidence type="ECO:0000313" key="1">
    <source>
        <dbReference type="Proteomes" id="UP000887565"/>
    </source>
</evidence>
<keyword evidence="1" id="KW-1185">Reference proteome</keyword>
<name>A0A915I9T6_ROMCU</name>
<proteinExistence type="predicted"/>
<accession>A0A915I9T6</accession>
<protein>
    <submittedName>
        <fullName evidence="2">Uncharacterized protein</fullName>
    </submittedName>
</protein>
<dbReference type="Proteomes" id="UP000887565">
    <property type="component" value="Unplaced"/>
</dbReference>
<dbReference type="AlphaFoldDB" id="A0A915I9T6"/>
<organism evidence="1 2">
    <name type="scientific">Romanomermis culicivorax</name>
    <name type="common">Nematode worm</name>
    <dbReference type="NCBI Taxonomy" id="13658"/>
    <lineage>
        <taxon>Eukaryota</taxon>
        <taxon>Metazoa</taxon>
        <taxon>Ecdysozoa</taxon>
        <taxon>Nematoda</taxon>
        <taxon>Enoplea</taxon>
        <taxon>Dorylaimia</taxon>
        <taxon>Mermithida</taxon>
        <taxon>Mermithoidea</taxon>
        <taxon>Mermithidae</taxon>
        <taxon>Romanomermis</taxon>
    </lineage>
</organism>
<evidence type="ECO:0000313" key="2">
    <source>
        <dbReference type="WBParaSite" id="nRc.2.0.1.t10051-RA"/>
    </source>
</evidence>